<feature type="compositionally biased region" description="Basic and acidic residues" evidence="1">
    <location>
        <begin position="784"/>
        <end position="800"/>
    </location>
</feature>
<dbReference type="PROSITE" id="PS51468">
    <property type="entry name" value="VIT"/>
    <property type="match status" value="1"/>
</dbReference>
<feature type="compositionally biased region" description="Basic and acidic residues" evidence="1">
    <location>
        <begin position="665"/>
        <end position="688"/>
    </location>
</feature>
<reference evidence="4" key="1">
    <citation type="submission" date="2022-10" db="EMBL/GenBank/DDBJ databases">
        <title>Novel sulphate-reducing endosymbionts in the free-living metamonad Anaeramoeba.</title>
        <authorList>
            <person name="Jerlstrom-Hultqvist J."/>
            <person name="Cepicka I."/>
            <person name="Gallot-Lavallee L."/>
            <person name="Salas-Leiva D."/>
            <person name="Curtis B.A."/>
            <person name="Zahonova K."/>
            <person name="Pipaliya S."/>
            <person name="Dacks J."/>
            <person name="Roger A.J."/>
        </authorList>
    </citation>
    <scope>NUCLEOTIDE SEQUENCE</scope>
    <source>
        <strain evidence="4">BMAN</strain>
    </source>
</reference>
<dbReference type="InterPro" id="IPR002035">
    <property type="entry name" value="VWF_A"/>
</dbReference>
<dbReference type="PANTHER" id="PTHR45737:SF6">
    <property type="entry name" value="VON WILLEBRAND FACTOR A DOMAIN-CONTAINING PROTEIN 5A"/>
    <property type="match status" value="1"/>
</dbReference>
<sequence>MVKLGLINKKTEESVPLRGVSVTANIVDFTAEVTINQRYENREKQPIETIFVFPLDPECSICGFEVFMEGKHVIGKVKEKEKAKDKYDDAIAQGHTAIKMEQEIEGVFNMSVGNIPPEKQCIVTIRYVTELIATENKELRFFLPTTITPPFVPNEMEINDVTPLLETNYTPKVTFGLSLNLNVTMASEITNIKSQSHEISSQINKKFATVTLLSDPKESFSKDFEVLIEVSEPHQPRAIIQYEKTKNEEEKEYAALLSFYPDLSEKDVRTELIFLIDRSGSMSGSPINSVAETLKIFLHAIPETCVFNIIGFGSRYETLFPESETYSQKSLEKAKEHANKLRANLGGTSLLGPLKYIFSKKPKTGYARQVFLLTDGEVYNTDEIINLVRFQSSTTRVFTFGVGASASRALVSGIAEAGGGKAEFIVNNEDIRPSVMRQLKRALQPAITNVKITWKGTKPDIVVPYRLPSIFAETRLLVYALLKNGEEVEATLRGISSEKKVEWKMKLNPKEDGIEGKSIHCLAARKMIKDLENKISQFHDENGKVITGKTEKDIDKKIIELSTKAGVMSSKTSFISVVKDLEQDSNEQDLGEMITRKISVQQTQPISQKSNMRWGVARNANTNVIAQNLQMSRMSSAAPLSNTRINNAIHFTKSVKSGKKGKGKVLKDREMKKEVQEKSFSRKLAPNEKKKKKMKKPLARKPQKKMEMKKEKEKEIAIPKMKMDMQMDMQMGMKMEEERKIVMPEKSELLFKSKVSNFDDYEDEDEDDQESESSSDSESEDEKEEKQKKDKEPKKPKEPLKPTQPSGNLYKVIDLQNADGSFPLSSSFISLMGIDKKKINDNIPKDISEIIWATAIALAYFEIFFNDKSIEWELIAKKASNWIGKNCKTMKADELKQKAKQLF</sequence>
<evidence type="ECO:0000256" key="1">
    <source>
        <dbReference type="SAM" id="MobiDB-lite"/>
    </source>
</evidence>
<feature type="compositionally biased region" description="Basic residues" evidence="1">
    <location>
        <begin position="689"/>
        <end position="703"/>
    </location>
</feature>
<organism evidence="4 5">
    <name type="scientific">Anaeramoeba ignava</name>
    <name type="common">Anaerobic marine amoeba</name>
    <dbReference type="NCBI Taxonomy" id="1746090"/>
    <lineage>
        <taxon>Eukaryota</taxon>
        <taxon>Metamonada</taxon>
        <taxon>Anaeramoebidae</taxon>
        <taxon>Anaeramoeba</taxon>
    </lineage>
</organism>
<evidence type="ECO:0000313" key="4">
    <source>
        <dbReference type="EMBL" id="KAJ5080717.1"/>
    </source>
</evidence>
<dbReference type="InterPro" id="IPR013694">
    <property type="entry name" value="VIT"/>
</dbReference>
<dbReference type="AlphaFoldDB" id="A0A9Q0LXC6"/>
<dbReference type="Gene3D" id="3.40.50.410">
    <property type="entry name" value="von Willebrand factor, type A domain"/>
    <property type="match status" value="1"/>
</dbReference>
<feature type="domain" description="VIT" evidence="3">
    <location>
        <begin position="1"/>
        <end position="129"/>
    </location>
</feature>
<dbReference type="SMART" id="SM00609">
    <property type="entry name" value="VIT"/>
    <property type="match status" value="1"/>
</dbReference>
<dbReference type="PANTHER" id="PTHR45737">
    <property type="entry name" value="VON WILLEBRAND FACTOR A DOMAIN-CONTAINING PROTEIN 5A"/>
    <property type="match status" value="1"/>
</dbReference>
<dbReference type="Pfam" id="PF08487">
    <property type="entry name" value="VIT"/>
    <property type="match status" value="1"/>
</dbReference>
<comment type="caution">
    <text evidence="4">The sequence shown here is derived from an EMBL/GenBank/DDBJ whole genome shotgun (WGS) entry which is preliminary data.</text>
</comment>
<dbReference type="SMART" id="SM00327">
    <property type="entry name" value="VWA"/>
    <property type="match status" value="1"/>
</dbReference>
<feature type="region of interest" description="Disordered" evidence="1">
    <location>
        <begin position="655"/>
        <end position="713"/>
    </location>
</feature>
<feature type="region of interest" description="Disordered" evidence="1">
    <location>
        <begin position="755"/>
        <end position="808"/>
    </location>
</feature>
<dbReference type="EMBL" id="JAPDFW010000003">
    <property type="protein sequence ID" value="KAJ5080717.1"/>
    <property type="molecule type" value="Genomic_DNA"/>
</dbReference>
<evidence type="ECO:0000259" key="3">
    <source>
        <dbReference type="PROSITE" id="PS51468"/>
    </source>
</evidence>
<dbReference type="OrthoDB" id="1729737at2759"/>
<dbReference type="Proteomes" id="UP001149090">
    <property type="component" value="Unassembled WGS sequence"/>
</dbReference>
<name>A0A9Q0LXC6_ANAIG</name>
<proteinExistence type="predicted"/>
<accession>A0A9Q0LXC6</accession>
<dbReference type="PROSITE" id="PS50234">
    <property type="entry name" value="VWFA"/>
    <property type="match status" value="1"/>
</dbReference>
<dbReference type="InterPro" id="IPR036465">
    <property type="entry name" value="vWFA_dom_sf"/>
</dbReference>
<keyword evidence="5" id="KW-1185">Reference proteome</keyword>
<protein>
    <submittedName>
        <fullName evidence="4">von willebrand factor a domain-containing protein</fullName>
    </submittedName>
</protein>
<feature type="compositionally biased region" description="Acidic residues" evidence="1">
    <location>
        <begin position="759"/>
        <end position="783"/>
    </location>
</feature>
<dbReference type="Pfam" id="PF13768">
    <property type="entry name" value="VWA_3"/>
    <property type="match status" value="1"/>
</dbReference>
<gene>
    <name evidence="4" type="ORF">M0811_13825</name>
</gene>
<dbReference type="OMA" id="MWPSATH"/>
<dbReference type="SUPFAM" id="SSF53300">
    <property type="entry name" value="vWA-like"/>
    <property type="match status" value="1"/>
</dbReference>
<evidence type="ECO:0000259" key="2">
    <source>
        <dbReference type="PROSITE" id="PS50234"/>
    </source>
</evidence>
<feature type="domain" description="VWFA" evidence="2">
    <location>
        <begin position="271"/>
        <end position="443"/>
    </location>
</feature>
<feature type="compositionally biased region" description="Basic and acidic residues" evidence="1">
    <location>
        <begin position="704"/>
        <end position="713"/>
    </location>
</feature>
<evidence type="ECO:0000313" key="5">
    <source>
        <dbReference type="Proteomes" id="UP001149090"/>
    </source>
</evidence>